<feature type="compositionally biased region" description="Gly residues" evidence="13">
    <location>
        <begin position="17"/>
        <end position="30"/>
    </location>
</feature>
<feature type="compositionally biased region" description="Basic and acidic residues" evidence="13">
    <location>
        <begin position="1236"/>
        <end position="1256"/>
    </location>
</feature>
<dbReference type="InterPro" id="IPR026314">
    <property type="entry name" value="YLP_motif_con_p1"/>
</dbReference>
<feature type="compositionally biased region" description="Acidic residues" evidence="13">
    <location>
        <begin position="1034"/>
        <end position="1044"/>
    </location>
</feature>
<keyword evidence="3" id="KW-0678">Repressor</keyword>
<dbReference type="InterPro" id="IPR027417">
    <property type="entry name" value="P-loop_NTPase"/>
</dbReference>
<feature type="compositionally biased region" description="Pro residues" evidence="13">
    <location>
        <begin position="1059"/>
        <end position="1072"/>
    </location>
</feature>
<feature type="compositionally biased region" description="Low complexity" evidence="13">
    <location>
        <begin position="469"/>
        <end position="481"/>
    </location>
</feature>
<feature type="compositionally biased region" description="Basic and acidic residues" evidence="13">
    <location>
        <begin position="1571"/>
        <end position="1589"/>
    </location>
</feature>
<feature type="region of interest" description="Disordered" evidence="13">
    <location>
        <begin position="1121"/>
        <end position="1382"/>
    </location>
</feature>
<evidence type="ECO:0000259" key="14">
    <source>
        <dbReference type="Pfam" id="PF26583"/>
    </source>
</evidence>
<feature type="compositionally biased region" description="Pro residues" evidence="13">
    <location>
        <begin position="1664"/>
        <end position="1677"/>
    </location>
</feature>
<dbReference type="Pfam" id="PF26583">
    <property type="entry name" value="Spectrin_YLPM1"/>
    <property type="match status" value="1"/>
</dbReference>
<evidence type="ECO:0000256" key="9">
    <source>
        <dbReference type="ARBA" id="ARBA00058677"/>
    </source>
</evidence>
<keyword evidence="4" id="KW-1017">Isopeptide bond</keyword>
<gene>
    <name evidence="15" type="ORF">EPR50_G00187820</name>
</gene>
<feature type="compositionally biased region" description="Low complexity" evidence="13">
    <location>
        <begin position="640"/>
        <end position="659"/>
    </location>
</feature>
<feature type="compositionally biased region" description="Basic and acidic residues" evidence="13">
    <location>
        <begin position="1339"/>
        <end position="1355"/>
    </location>
</feature>
<evidence type="ECO:0000256" key="4">
    <source>
        <dbReference type="ARBA" id="ARBA00022499"/>
    </source>
</evidence>
<dbReference type="GO" id="GO:0032204">
    <property type="term" value="P:regulation of telomere maintenance"/>
    <property type="evidence" value="ECO:0007669"/>
    <property type="project" value="TreeGrafter"/>
</dbReference>
<sequence>MYPSWGNYGAPPAQSYGGSGPRKQPGGGHAGPPAPGFGGFEASSSGSMLTSLQEQHLQQMQQLQMLHQKQLQSVLHHGSNANANAYGGGQGGYPGSSWHSEGAGLSDSGAGAHSYYKEDETPAPPTRVPLAPQAGHPPPPPPPQPQPTDPQPGPPPPEPPTSKPPENNGAPKAKEAYKKDPSTTEDDKSLHLQEQQQLWYKQHLQNLQKLKQEKARQNQKEGDGPLPPQCQVPPLPPSEPPKGAPPPPPPKEEPPAPPPPPDEAKPEVPQDAEEVARLQQLQAAAAQWQKVQQQRTGLQYQALMQQHEKLQQILEQYQQLIQQPTNLQSMSAEMQLRHYEMQQQQFTPLFQDWDCSFVLWYEQFQTYPHKDQLQDYERQWKQWQEQMNATNAHLQERVATLTAMVPFASSQYSSGMMGQFGQYPVQDMQMQQQSANLGMQHSPVGVSPNSQGPRSAGFGPHSESPAGPPVRGAGPAGIGVRPPGPPTIQPPSINSFRGPRPAGPSGNNPRFDQPQQGFDGPQRFDQQQQRFDVPPRFDQPQQRYDGPPRFDQSQQRFDAPPRFDQPQQRFDAPPRFNQPQQRFDGPPRFEQPRNRFDGPPRFDQPRHRFDGPPRFDQPGFGLQPRFEQPSRLTECPPVPQQKQPQGPQPKAQPATKQPASMDSKIPGKSAGQPQSEKEKGESEPGDKANAEDLTDDNLLGTDGFFVQNDPIPQTLKTTTEPEESEDNNVSNNSGKTKSGNVKPSVTAPSTVASKNTPAQNLVKPDRPLINNKPPLVPKPSGIQQEPQASGHLQSRPDPPRLPPGRGRGQPPVPVQVHGRGRGQRGRGVFTGPNTVPLGEKMGETSYEYMPPEENLGMPEEQEEYQWQDPSYEQCGGEESEVPPEEMWMPDGHHFSTEEEYYEEPIGGPHIGRGGPPIMRGGPHMVRGGPPMGRGGPPMGRGLPMGRGGPPMGRGGPPMGRGGPPMGRGGPPMGRGGPPFGRGGPPIGRGGPPMGRGGPPMGRGGPPMGRGGHPMGRGGPPMGRGEPMDRHWEEPESEEYSEEGDPYWGERRPPIRGMRPPFPRGRGHPPPGHPGFMHQGRGRPPHPAHGPMDHEPLGHGMDMDDSEMDPEVDPMYHGHDPHSHPMHPDVGRGRRRVPPPPQEMMDPMEEPLYDEGMERELGWQPPHGRGPPLPPHEIMDMEGMRRRPMGRGMARGMWRPGPTHEEYEERRNEGFVEDYGHGEDGYRWRPPQGYPPDDYRHEAKYYESEWERERAPPGRDYPPRMPPPESYRDGHWLEERERGRPYSYDEHDRGRGELRIREYREEPPHRQEEPPYPSPSEWDRPSRLLPPPERGYPSDYEDHRARYEEHREEPPLDIRPPLSPAAPVSNLPESSVDPASQGTSAANVLALSQRQHEIILKAAQELKFIRELQEAKPPGPEPQPAPTDILSELPAGLLGLEIPADVRNVLKGMTAAAQTAVTESVSWDTKPAATDYQPSLPASKPSVIPKTVDYGHGHEPGAMVERISYGERILLRPDPVTSDRGYEKEPLGPRDPYSRDPYYERRLDPYMDRREYSRERELYREKLPPEYERERYERERYPLRERDDRSPLAPSSRSGYRERERDLRERERSDSRDRDEHYGRPGYDRPRNERIGLDRSGPERYSHSSSPYVERRSYPEDRGPPTAPPLPPPPQPPPRVEKKPEIKNIDDILKPPGRSSRPERIVIIMRGLPGSGKSHVAKLIRDKEVDCGGAPPRVLVLDDYFMTEVEKVEKDPDTGRRVKTKVLEYEYEPEMEDTYRNSMLKTFKKTLDDGFFPFIILDTINDRVKHFDQFWSAAKTKGFEVYLAEITADTQTCAKRNVHGRTLKDIMKMSNNWESSPRHMVRLDVRSLLQDAAIEEVEMEDFNPDDEPKELKREEEEEGDLGYIPKSKWEMDTSEAKLDKLDGLGSGGKRKREDMADLEDYLQLPDDYATRMSEPGKKRVRWADLEEQKEADRKRAIGFVVGQTDWERITDESGQLAQRALNRTKYF</sequence>
<feature type="region of interest" description="Disordered" evidence="13">
    <location>
        <begin position="209"/>
        <end position="274"/>
    </location>
</feature>
<comment type="caution">
    <text evidence="15">The sequence shown here is derived from an EMBL/GenBank/DDBJ whole genome shotgun (WGS) entry which is preliminary data.</text>
</comment>
<feature type="compositionally biased region" description="Pro residues" evidence="13">
    <location>
        <begin position="1258"/>
        <end position="1268"/>
    </location>
</feature>
<feature type="compositionally biased region" description="Polar residues" evidence="13">
    <location>
        <begin position="734"/>
        <end position="759"/>
    </location>
</feature>
<dbReference type="PRINTS" id="PR01217">
    <property type="entry name" value="PRICHEXTENSN"/>
</dbReference>
<dbReference type="Proteomes" id="UP000295070">
    <property type="component" value="Chromosome 18"/>
</dbReference>
<name>A0A484CF33_PERFV</name>
<feature type="compositionally biased region" description="Basic and acidic residues" evidence="13">
    <location>
        <begin position="1201"/>
        <end position="1226"/>
    </location>
</feature>
<dbReference type="GO" id="GO:0016607">
    <property type="term" value="C:nuclear speck"/>
    <property type="evidence" value="ECO:0007669"/>
    <property type="project" value="UniProtKB-SubCell"/>
</dbReference>
<feature type="compositionally biased region" description="Pro residues" evidence="13">
    <location>
        <begin position="135"/>
        <end position="163"/>
    </location>
</feature>
<feature type="compositionally biased region" description="Basic and acidic residues" evidence="13">
    <location>
        <begin position="1269"/>
        <end position="1312"/>
    </location>
</feature>
<feature type="compositionally biased region" description="Low complexity" evidence="13">
    <location>
        <begin position="1189"/>
        <end position="1200"/>
    </location>
</feature>
<dbReference type="PANTHER" id="PTHR13413:SF0">
    <property type="entry name" value="YLP MOTIF-CONTAINING PROTEIN 1"/>
    <property type="match status" value="1"/>
</dbReference>
<comment type="function">
    <text evidence="9">Plays a role in the reduction of telomerase activity during differentiation of embryonic stem cells by binding to the core promoter of TERT and controlling its down-regulation.</text>
</comment>
<dbReference type="InterPro" id="IPR058903">
    <property type="entry name" value="Spectrin_YLPM1-like"/>
</dbReference>
<feature type="compositionally biased region" description="Basic and acidic residues" evidence="13">
    <location>
        <begin position="1598"/>
        <end position="1645"/>
    </location>
</feature>
<evidence type="ECO:0000256" key="13">
    <source>
        <dbReference type="SAM" id="MobiDB-lite"/>
    </source>
</evidence>
<feature type="compositionally biased region" description="Basic and acidic residues" evidence="13">
    <location>
        <begin position="172"/>
        <end position="191"/>
    </location>
</feature>
<feature type="compositionally biased region" description="Gly residues" evidence="13">
    <location>
        <begin position="932"/>
        <end position="1021"/>
    </location>
</feature>
<evidence type="ECO:0000256" key="10">
    <source>
        <dbReference type="ARBA" id="ARBA00065932"/>
    </source>
</evidence>
<feature type="domain" description="YLPM1-like spectrin repeat" evidence="14">
    <location>
        <begin position="293"/>
        <end position="410"/>
    </location>
</feature>
<accession>A0A484CF33</accession>
<feature type="compositionally biased region" description="Polar residues" evidence="13">
    <location>
        <begin position="781"/>
        <end position="792"/>
    </location>
</feature>
<dbReference type="Gene3D" id="3.40.50.300">
    <property type="entry name" value="P-loop containing nucleotide triphosphate hydrolases"/>
    <property type="match status" value="1"/>
</dbReference>
<proteinExistence type="predicted"/>
<keyword evidence="2" id="KW-0488">Methylation</keyword>
<keyword evidence="6" id="KW-0805">Transcription regulation</keyword>
<feature type="region of interest" description="Disordered" evidence="13">
    <location>
        <begin position="932"/>
        <end position="1095"/>
    </location>
</feature>
<evidence type="ECO:0000256" key="7">
    <source>
        <dbReference type="ARBA" id="ARBA00023163"/>
    </source>
</evidence>
<comment type="subunit">
    <text evidence="10">Interacts with PPP1CA and NCOA5. Forms a complex with ILF2, ILF3, KHDRBS1, RBMX, NCOA5 and PPP1CA.</text>
</comment>
<evidence type="ECO:0000313" key="16">
    <source>
        <dbReference type="Proteomes" id="UP000295070"/>
    </source>
</evidence>
<dbReference type="FunFam" id="3.40.50.300:FF:000399">
    <property type="entry name" value="YLP motif containing 1"/>
    <property type="match status" value="1"/>
</dbReference>
<feature type="compositionally biased region" description="Acidic residues" evidence="13">
    <location>
        <begin position="1145"/>
        <end position="1154"/>
    </location>
</feature>
<feature type="compositionally biased region" description="Polar residues" evidence="13">
    <location>
        <begin position="1370"/>
        <end position="1382"/>
    </location>
</feature>
<comment type="subcellular location">
    <subcellularLocation>
        <location evidence="1">Nucleus speckle</location>
    </subcellularLocation>
</comment>
<keyword evidence="7" id="KW-0804">Transcription</keyword>
<feature type="compositionally biased region" description="Low complexity" evidence="13">
    <location>
        <begin position="40"/>
        <end position="85"/>
    </location>
</feature>
<feature type="region of interest" description="Disordered" evidence="13">
    <location>
        <begin position="431"/>
        <end position="865"/>
    </location>
</feature>
<protein>
    <recommendedName>
        <fullName evidence="11">YLP motif-containing protein 1</fullName>
    </recommendedName>
    <alternativeName>
        <fullName evidence="12">Nuclear protein ZAP3</fullName>
    </alternativeName>
</protein>
<feature type="compositionally biased region" description="Basic and acidic residues" evidence="13">
    <location>
        <begin position="210"/>
        <end position="223"/>
    </location>
</feature>
<dbReference type="Pfam" id="PF13671">
    <property type="entry name" value="AAA_33"/>
    <property type="match status" value="1"/>
</dbReference>
<feature type="compositionally biased region" description="Basic and acidic residues" evidence="13">
    <location>
        <begin position="585"/>
        <end position="613"/>
    </location>
</feature>
<dbReference type="STRING" id="8167.A0A484CF33"/>
<feature type="compositionally biased region" description="Basic and acidic residues" evidence="13">
    <location>
        <begin position="1523"/>
        <end position="1547"/>
    </location>
</feature>
<feature type="compositionally biased region" description="Basic and acidic residues" evidence="13">
    <location>
        <begin position="1678"/>
        <end position="1692"/>
    </location>
</feature>
<evidence type="ECO:0000256" key="8">
    <source>
        <dbReference type="ARBA" id="ARBA00023242"/>
    </source>
</evidence>
<evidence type="ECO:0000256" key="6">
    <source>
        <dbReference type="ARBA" id="ARBA00023015"/>
    </source>
</evidence>
<feature type="compositionally biased region" description="Basic and acidic residues" evidence="13">
    <location>
        <begin position="1652"/>
        <end position="1662"/>
    </location>
</feature>
<dbReference type="PANTHER" id="PTHR13413">
    <property type="entry name" value="YLP MOTIF CONTAINING PROTEIN NUCLEAR PROTEIN ZAP"/>
    <property type="match status" value="1"/>
</dbReference>
<feature type="region of interest" description="Disordered" evidence="13">
    <location>
        <begin position="1"/>
        <end position="197"/>
    </location>
</feature>
<evidence type="ECO:0000256" key="11">
    <source>
        <dbReference type="ARBA" id="ARBA00068971"/>
    </source>
</evidence>
<feature type="compositionally biased region" description="Basic and acidic residues" evidence="13">
    <location>
        <begin position="675"/>
        <end position="690"/>
    </location>
</feature>
<feature type="compositionally biased region" description="Pro residues" evidence="13">
    <location>
        <begin position="225"/>
        <end position="261"/>
    </location>
</feature>
<evidence type="ECO:0000256" key="5">
    <source>
        <dbReference type="ARBA" id="ARBA00022843"/>
    </source>
</evidence>
<keyword evidence="5" id="KW-0832">Ubl conjugation</keyword>
<keyword evidence="8" id="KW-0539">Nucleus</keyword>
<evidence type="ECO:0000313" key="15">
    <source>
        <dbReference type="EMBL" id="TDH00378.1"/>
    </source>
</evidence>
<feature type="compositionally biased region" description="Low complexity" evidence="13">
    <location>
        <begin position="515"/>
        <end position="536"/>
    </location>
</feature>
<feature type="region of interest" description="Disordered" evidence="13">
    <location>
        <begin position="1571"/>
        <end position="1699"/>
    </location>
</feature>
<evidence type="ECO:0000256" key="12">
    <source>
        <dbReference type="ARBA" id="ARBA00083294"/>
    </source>
</evidence>
<evidence type="ECO:0000256" key="1">
    <source>
        <dbReference type="ARBA" id="ARBA00004324"/>
    </source>
</evidence>
<evidence type="ECO:0000256" key="3">
    <source>
        <dbReference type="ARBA" id="ARBA00022491"/>
    </source>
</evidence>
<feature type="compositionally biased region" description="Polar residues" evidence="13">
    <location>
        <begin position="505"/>
        <end position="514"/>
    </location>
</feature>
<feature type="compositionally biased region" description="Basic and acidic residues" evidence="13">
    <location>
        <begin position="1121"/>
        <end position="1131"/>
    </location>
</feature>
<reference evidence="15 16" key="1">
    <citation type="submission" date="2019-01" db="EMBL/GenBank/DDBJ databases">
        <title>A chromosome-scale genome assembly of the yellow perch, Perca flavescens.</title>
        <authorList>
            <person name="Feron R."/>
            <person name="Morvezen R."/>
            <person name="Bestin A."/>
            <person name="Haffray P."/>
            <person name="Klopp C."/>
            <person name="Zahm M."/>
            <person name="Cabau C."/>
            <person name="Roques C."/>
            <person name="Donnadieu C."/>
            <person name="Bouchez O."/>
            <person name="Christie M."/>
            <person name="Larson W."/>
            <person name="Guiguen Y."/>
        </authorList>
    </citation>
    <scope>NUCLEOTIDE SEQUENCE [LARGE SCALE GENOMIC DNA]</scope>
    <source>
        <strain evidence="15">YP-PL-M2</strain>
        <tissue evidence="15">Blood</tissue>
    </source>
</reference>
<dbReference type="EMBL" id="SCKG01000018">
    <property type="protein sequence ID" value="TDH00378.1"/>
    <property type="molecule type" value="Genomic_DNA"/>
</dbReference>
<keyword evidence="16" id="KW-1185">Reference proteome</keyword>
<dbReference type="SUPFAM" id="SSF52540">
    <property type="entry name" value="P-loop containing nucleoside triphosphate hydrolases"/>
    <property type="match status" value="1"/>
</dbReference>
<organism evidence="15 16">
    <name type="scientific">Perca flavescens</name>
    <name type="common">American yellow perch</name>
    <name type="synonym">Morone flavescens</name>
    <dbReference type="NCBI Taxonomy" id="8167"/>
    <lineage>
        <taxon>Eukaryota</taxon>
        <taxon>Metazoa</taxon>
        <taxon>Chordata</taxon>
        <taxon>Craniata</taxon>
        <taxon>Vertebrata</taxon>
        <taxon>Euteleostomi</taxon>
        <taxon>Actinopterygii</taxon>
        <taxon>Neopterygii</taxon>
        <taxon>Teleostei</taxon>
        <taxon>Neoteleostei</taxon>
        <taxon>Acanthomorphata</taxon>
        <taxon>Eupercaria</taxon>
        <taxon>Perciformes</taxon>
        <taxon>Percoidei</taxon>
        <taxon>Percidae</taxon>
        <taxon>Percinae</taxon>
        <taxon>Perca</taxon>
    </lineage>
</organism>
<evidence type="ECO:0000256" key="2">
    <source>
        <dbReference type="ARBA" id="ARBA00022481"/>
    </source>
</evidence>
<feature type="region of interest" description="Disordered" evidence="13">
    <location>
        <begin position="1515"/>
        <end position="1547"/>
    </location>
</feature>